<dbReference type="SMART" id="SM00745">
    <property type="entry name" value="MIT"/>
    <property type="match status" value="2"/>
</dbReference>
<keyword evidence="11" id="KW-0072">Autophagy</keyword>
<dbReference type="Gene3D" id="1.20.58.80">
    <property type="entry name" value="Phosphotransferase system, lactose/cellobiose-type IIA subunit"/>
    <property type="match status" value="2"/>
</dbReference>
<gene>
    <name evidence="18" type="ORF">TCAL_00714</name>
</gene>
<dbReference type="Pfam" id="PF04212">
    <property type="entry name" value="MIT"/>
    <property type="match status" value="2"/>
</dbReference>
<comment type="catalytic activity">
    <reaction evidence="14">
        <text>L-seryl-[protein] + ATP = O-phospho-L-seryl-[protein] + ADP + H(+)</text>
        <dbReference type="Rhea" id="RHEA:17989"/>
        <dbReference type="Rhea" id="RHEA-COMP:9863"/>
        <dbReference type="Rhea" id="RHEA-COMP:11604"/>
        <dbReference type="ChEBI" id="CHEBI:15378"/>
        <dbReference type="ChEBI" id="CHEBI:29999"/>
        <dbReference type="ChEBI" id="CHEBI:30616"/>
        <dbReference type="ChEBI" id="CHEBI:83421"/>
        <dbReference type="ChEBI" id="CHEBI:456216"/>
        <dbReference type="EC" id="2.7.11.1"/>
    </reaction>
</comment>
<evidence type="ECO:0000256" key="11">
    <source>
        <dbReference type="ARBA" id="ARBA00023006"/>
    </source>
</evidence>
<keyword evidence="5" id="KW-0723">Serine/threonine-protein kinase</keyword>
<evidence type="ECO:0000259" key="17">
    <source>
        <dbReference type="PROSITE" id="PS50011"/>
    </source>
</evidence>
<dbReference type="SMART" id="SM00220">
    <property type="entry name" value="S_TKc"/>
    <property type="match status" value="1"/>
</dbReference>
<dbReference type="Pfam" id="PF13899">
    <property type="entry name" value="Thioredoxin_7"/>
    <property type="match status" value="1"/>
</dbReference>
<feature type="compositionally biased region" description="Low complexity" evidence="16">
    <location>
        <begin position="554"/>
        <end position="569"/>
    </location>
</feature>
<comment type="caution">
    <text evidence="18">The sequence shown here is derived from an EMBL/GenBank/DDBJ whole genome shotgun (WGS) entry which is preliminary data.</text>
</comment>
<evidence type="ECO:0000256" key="13">
    <source>
        <dbReference type="ARBA" id="ARBA00047899"/>
    </source>
</evidence>
<evidence type="ECO:0000256" key="4">
    <source>
        <dbReference type="ARBA" id="ARBA00022490"/>
    </source>
</evidence>
<keyword evidence="4" id="KW-0963">Cytoplasm</keyword>
<feature type="domain" description="Protein kinase" evidence="17">
    <location>
        <begin position="185"/>
        <end position="472"/>
    </location>
</feature>
<sequence>MTHCLVHFGGSSILIAGLVWTLVSVAIQGGQVDHSNGWNSNINWVGTWDEALIQAQQENKPIVAVIHRTWCGACKALKPHFVASPEIEGLSQNFVMINSHDEADFTDDKFSPDGGYIPRILFFDAQGQLMADIVQRTDKYMYFHSQPDTIVQAMKTALSRVQAQETMAVALPSPSTPPPINLKDYVTTEKLGAGTYGSVFKAHRKTGSRDVVAVKCVRKADLSKKEVDCLLMEIKLLKHLKHDYIVEMLDFQILRRRRPFPFHQSPEMSARDPLPSIPSTASPWDSNYIYIITEYCGGGDLSRFIKARKCLPETLCRQFLQQLALSLKFLRSRDIAHMDLKPANILLTSLRNPRLKLADFGLAQYLGPNQVQTRIRGTPLYMAPEMLLDQKYDAKVDIWSVGVILFESIFGKAPYKSDSVDLLLEKIKEERPIEIPTNRTISADCRDLLERCLKRNPLERIGFDEFFDHPFLDFEHLPTPESMEKAIALMGRAVAQDKDGQLEEALNYYKQGLEYFVPWTTHETNPSKKEALRTRTKQYIKRAEQIKEILNPDSVSTSSSSSVPRPGSSQFNTLQRASSLNVAHGDELLRLCEVTPALKTAVEIARSAEGYELEGRYPLALEKYQLAMEMILPLLPAEPKGERKTILKREVTQWMKSAECIKDIIAILRKVLAENGLSLEDKDSLSLSHKHCIVM</sequence>
<comment type="subcellular location">
    <subcellularLocation>
        <location evidence="1">Cytoplasm</location>
    </subcellularLocation>
</comment>
<evidence type="ECO:0000256" key="3">
    <source>
        <dbReference type="ARBA" id="ARBA00021644"/>
    </source>
</evidence>
<feature type="region of interest" description="Disordered" evidence="16">
    <location>
        <begin position="551"/>
        <end position="572"/>
    </location>
</feature>
<keyword evidence="6" id="KW-0808">Transferase</keyword>
<dbReference type="InterPro" id="IPR045269">
    <property type="entry name" value="Atg1-like"/>
</dbReference>
<dbReference type="Gene3D" id="3.30.200.20">
    <property type="entry name" value="Phosphorylase Kinase, domain 1"/>
    <property type="match status" value="1"/>
</dbReference>
<evidence type="ECO:0000256" key="15">
    <source>
        <dbReference type="PROSITE-ProRule" id="PRU10141"/>
    </source>
</evidence>
<dbReference type="InterPro" id="IPR036249">
    <property type="entry name" value="Thioredoxin-like_sf"/>
</dbReference>
<dbReference type="GO" id="GO:0034045">
    <property type="term" value="C:phagophore assembly site membrane"/>
    <property type="evidence" value="ECO:0007669"/>
    <property type="project" value="TreeGrafter"/>
</dbReference>
<dbReference type="GO" id="GO:0034727">
    <property type="term" value="P:piecemeal microautophagy of the nucleus"/>
    <property type="evidence" value="ECO:0007669"/>
    <property type="project" value="TreeGrafter"/>
</dbReference>
<dbReference type="InterPro" id="IPR017937">
    <property type="entry name" value="Thioredoxin_CS"/>
</dbReference>
<evidence type="ECO:0000313" key="19">
    <source>
        <dbReference type="Proteomes" id="UP000318571"/>
    </source>
</evidence>
<evidence type="ECO:0000256" key="2">
    <source>
        <dbReference type="ARBA" id="ARBA00012513"/>
    </source>
</evidence>
<evidence type="ECO:0000256" key="9">
    <source>
        <dbReference type="ARBA" id="ARBA00022777"/>
    </source>
</evidence>
<dbReference type="AlphaFoldDB" id="A0A553PAF2"/>
<dbReference type="PROSITE" id="PS00107">
    <property type="entry name" value="PROTEIN_KINASE_ATP"/>
    <property type="match status" value="1"/>
</dbReference>
<dbReference type="GO" id="GO:0010506">
    <property type="term" value="P:regulation of autophagy"/>
    <property type="evidence" value="ECO:0007669"/>
    <property type="project" value="InterPro"/>
</dbReference>
<dbReference type="PANTHER" id="PTHR24348:SF65">
    <property type="entry name" value="SERINE_THREONINE-PROTEIN KINASE ULK3"/>
    <property type="match status" value="1"/>
</dbReference>
<dbReference type="GO" id="GO:0042594">
    <property type="term" value="P:response to starvation"/>
    <property type="evidence" value="ECO:0007669"/>
    <property type="project" value="TreeGrafter"/>
</dbReference>
<protein>
    <recommendedName>
        <fullName evidence="3">Serine/threonine-protein kinase ULK3</fullName>
        <ecNumber evidence="2">2.7.11.1</ecNumber>
    </recommendedName>
    <alternativeName>
        <fullName evidence="12">Unc-51-like kinase 3</fullName>
    </alternativeName>
</protein>
<dbReference type="Proteomes" id="UP000318571">
    <property type="component" value="Chromosome 2"/>
</dbReference>
<dbReference type="SUPFAM" id="SSF52833">
    <property type="entry name" value="Thioredoxin-like"/>
    <property type="match status" value="1"/>
</dbReference>
<evidence type="ECO:0000256" key="5">
    <source>
        <dbReference type="ARBA" id="ARBA00022527"/>
    </source>
</evidence>
<accession>A0A553PAF2</accession>
<evidence type="ECO:0000313" key="18">
    <source>
        <dbReference type="EMBL" id="TRY74661.1"/>
    </source>
</evidence>
<evidence type="ECO:0000256" key="7">
    <source>
        <dbReference type="ARBA" id="ARBA00022737"/>
    </source>
</evidence>
<dbReference type="Gene3D" id="3.40.30.10">
    <property type="entry name" value="Glutaredoxin"/>
    <property type="match status" value="1"/>
</dbReference>
<comment type="catalytic activity">
    <reaction evidence="13">
        <text>L-threonyl-[protein] + ATP = O-phospho-L-threonyl-[protein] + ADP + H(+)</text>
        <dbReference type="Rhea" id="RHEA:46608"/>
        <dbReference type="Rhea" id="RHEA-COMP:11060"/>
        <dbReference type="Rhea" id="RHEA-COMP:11605"/>
        <dbReference type="ChEBI" id="CHEBI:15378"/>
        <dbReference type="ChEBI" id="CHEBI:30013"/>
        <dbReference type="ChEBI" id="CHEBI:30616"/>
        <dbReference type="ChEBI" id="CHEBI:61977"/>
        <dbReference type="ChEBI" id="CHEBI:456216"/>
        <dbReference type="EC" id="2.7.11.1"/>
    </reaction>
</comment>
<dbReference type="Pfam" id="PF00069">
    <property type="entry name" value="Pkinase"/>
    <property type="match status" value="1"/>
</dbReference>
<dbReference type="PANTHER" id="PTHR24348">
    <property type="entry name" value="SERINE/THREONINE-PROTEIN KINASE UNC-51-RELATED"/>
    <property type="match status" value="1"/>
</dbReference>
<evidence type="ECO:0000256" key="12">
    <source>
        <dbReference type="ARBA" id="ARBA00032242"/>
    </source>
</evidence>
<evidence type="ECO:0000256" key="8">
    <source>
        <dbReference type="ARBA" id="ARBA00022741"/>
    </source>
</evidence>
<dbReference type="GO" id="GO:0005776">
    <property type="term" value="C:autophagosome"/>
    <property type="evidence" value="ECO:0007669"/>
    <property type="project" value="TreeGrafter"/>
</dbReference>
<dbReference type="InterPro" id="IPR007330">
    <property type="entry name" value="MIT_dom"/>
</dbReference>
<dbReference type="InterPro" id="IPR036181">
    <property type="entry name" value="MIT_dom_sf"/>
</dbReference>
<dbReference type="PROSITE" id="PS50011">
    <property type="entry name" value="PROTEIN_KINASE_DOM"/>
    <property type="match status" value="1"/>
</dbReference>
<dbReference type="InterPro" id="IPR008271">
    <property type="entry name" value="Ser/Thr_kinase_AS"/>
</dbReference>
<dbReference type="STRING" id="6832.A0A553PAF2"/>
<dbReference type="InterPro" id="IPR000719">
    <property type="entry name" value="Prot_kinase_dom"/>
</dbReference>
<evidence type="ECO:0000256" key="1">
    <source>
        <dbReference type="ARBA" id="ARBA00004496"/>
    </source>
</evidence>
<evidence type="ECO:0000256" key="6">
    <source>
        <dbReference type="ARBA" id="ARBA00022679"/>
    </source>
</evidence>
<dbReference type="PROSITE" id="PS00194">
    <property type="entry name" value="THIOREDOXIN_1"/>
    <property type="match status" value="1"/>
</dbReference>
<evidence type="ECO:0000256" key="14">
    <source>
        <dbReference type="ARBA" id="ARBA00048679"/>
    </source>
</evidence>
<keyword evidence="9" id="KW-0418">Kinase</keyword>
<dbReference type="InterPro" id="IPR017441">
    <property type="entry name" value="Protein_kinase_ATP_BS"/>
</dbReference>
<evidence type="ECO:0000256" key="10">
    <source>
        <dbReference type="ARBA" id="ARBA00022840"/>
    </source>
</evidence>
<dbReference type="GO" id="GO:0005524">
    <property type="term" value="F:ATP binding"/>
    <property type="evidence" value="ECO:0007669"/>
    <property type="project" value="UniProtKB-UniRule"/>
</dbReference>
<dbReference type="GO" id="GO:0005829">
    <property type="term" value="C:cytosol"/>
    <property type="evidence" value="ECO:0007669"/>
    <property type="project" value="TreeGrafter"/>
</dbReference>
<reference evidence="18 19" key="1">
    <citation type="journal article" date="2018" name="Nat. Ecol. Evol.">
        <title>Genomic signatures of mitonuclear coevolution across populations of Tigriopus californicus.</title>
        <authorList>
            <person name="Barreto F.S."/>
            <person name="Watson E.T."/>
            <person name="Lima T.G."/>
            <person name="Willett C.S."/>
            <person name="Edmands S."/>
            <person name="Li W."/>
            <person name="Burton R.S."/>
        </authorList>
    </citation>
    <scope>NUCLEOTIDE SEQUENCE [LARGE SCALE GENOMIC DNA]</scope>
    <source>
        <strain evidence="18 19">San Diego</strain>
    </source>
</reference>
<dbReference type="Gene3D" id="1.10.510.10">
    <property type="entry name" value="Transferase(Phosphotransferase) domain 1"/>
    <property type="match status" value="1"/>
</dbReference>
<keyword evidence="8 15" id="KW-0547">Nucleotide-binding</keyword>
<evidence type="ECO:0000256" key="16">
    <source>
        <dbReference type="SAM" id="MobiDB-lite"/>
    </source>
</evidence>
<dbReference type="EC" id="2.7.11.1" evidence="2"/>
<keyword evidence="10 15" id="KW-0067">ATP-binding</keyword>
<dbReference type="InterPro" id="IPR011009">
    <property type="entry name" value="Kinase-like_dom_sf"/>
</dbReference>
<dbReference type="GO" id="GO:0000045">
    <property type="term" value="P:autophagosome assembly"/>
    <property type="evidence" value="ECO:0007669"/>
    <property type="project" value="TreeGrafter"/>
</dbReference>
<keyword evidence="7" id="KW-0677">Repeat</keyword>
<name>A0A553PAF2_TIGCA</name>
<dbReference type="OMA" id="RFFTHPF"/>
<dbReference type="EMBL" id="VCGU01000005">
    <property type="protein sequence ID" value="TRY74661.1"/>
    <property type="molecule type" value="Genomic_DNA"/>
</dbReference>
<dbReference type="PROSITE" id="PS00108">
    <property type="entry name" value="PROTEIN_KINASE_ST"/>
    <property type="match status" value="1"/>
</dbReference>
<organism evidence="18 19">
    <name type="scientific">Tigriopus californicus</name>
    <name type="common">Marine copepod</name>
    <dbReference type="NCBI Taxonomy" id="6832"/>
    <lineage>
        <taxon>Eukaryota</taxon>
        <taxon>Metazoa</taxon>
        <taxon>Ecdysozoa</taxon>
        <taxon>Arthropoda</taxon>
        <taxon>Crustacea</taxon>
        <taxon>Multicrustacea</taxon>
        <taxon>Hexanauplia</taxon>
        <taxon>Copepoda</taxon>
        <taxon>Harpacticoida</taxon>
        <taxon>Harpacticidae</taxon>
        <taxon>Tigriopus</taxon>
    </lineage>
</organism>
<dbReference type="GO" id="GO:0004674">
    <property type="term" value="F:protein serine/threonine kinase activity"/>
    <property type="evidence" value="ECO:0007669"/>
    <property type="project" value="UniProtKB-KW"/>
</dbReference>
<dbReference type="SUPFAM" id="SSF116846">
    <property type="entry name" value="MIT domain"/>
    <property type="match status" value="2"/>
</dbReference>
<feature type="binding site" evidence="15">
    <location>
        <position position="219"/>
    </location>
    <ligand>
        <name>ATP</name>
        <dbReference type="ChEBI" id="CHEBI:30616"/>
    </ligand>
</feature>
<dbReference type="GO" id="GO:0000422">
    <property type="term" value="P:autophagy of mitochondrion"/>
    <property type="evidence" value="ECO:0007669"/>
    <property type="project" value="TreeGrafter"/>
</dbReference>
<proteinExistence type="predicted"/>
<dbReference type="GO" id="GO:0061709">
    <property type="term" value="P:reticulophagy"/>
    <property type="evidence" value="ECO:0007669"/>
    <property type="project" value="TreeGrafter"/>
</dbReference>
<keyword evidence="19" id="KW-1185">Reference proteome</keyword>
<dbReference type="SUPFAM" id="SSF56112">
    <property type="entry name" value="Protein kinase-like (PK-like)"/>
    <property type="match status" value="1"/>
</dbReference>